<dbReference type="OrthoDB" id="9804822at2"/>
<evidence type="ECO:0000256" key="5">
    <source>
        <dbReference type="ARBA" id="ARBA00023136"/>
    </source>
</evidence>
<feature type="transmembrane region" description="Helical" evidence="6">
    <location>
        <begin position="148"/>
        <end position="168"/>
    </location>
</feature>
<reference evidence="7 8" key="1">
    <citation type="journal article" date="2017" name="Int. J. Syst. Evol. Microbiol.">
        <title>Marinicauda algicola sp. nov., isolated from a marine red alga Rhodosorus marinus.</title>
        <authorList>
            <person name="Jeong S.E."/>
            <person name="Jeon S.H."/>
            <person name="Chun B.H."/>
            <person name="Kim D.W."/>
            <person name="Jeon C.O."/>
        </authorList>
    </citation>
    <scope>NUCLEOTIDE SEQUENCE [LARGE SCALE GENOMIC DNA]</scope>
    <source>
        <strain evidence="7 8">JCM 31718</strain>
    </source>
</reference>
<evidence type="ECO:0000256" key="1">
    <source>
        <dbReference type="ARBA" id="ARBA00004651"/>
    </source>
</evidence>
<evidence type="ECO:0000256" key="6">
    <source>
        <dbReference type="SAM" id="Phobius"/>
    </source>
</evidence>
<dbReference type="EMBL" id="SRXW01000002">
    <property type="protein sequence ID" value="TGY88852.1"/>
    <property type="molecule type" value="Genomic_DNA"/>
</dbReference>
<name>A0A4S2H120_9PROT</name>
<keyword evidence="2" id="KW-1003">Cell membrane</keyword>
<comment type="caution">
    <text evidence="7">The sequence shown here is derived from an EMBL/GenBank/DDBJ whole genome shotgun (WGS) entry which is preliminary data.</text>
</comment>
<dbReference type="InterPro" id="IPR001123">
    <property type="entry name" value="LeuE-type"/>
</dbReference>
<protein>
    <submittedName>
        <fullName evidence="7">LysE family translocator</fullName>
    </submittedName>
</protein>
<dbReference type="GO" id="GO:0015171">
    <property type="term" value="F:amino acid transmembrane transporter activity"/>
    <property type="evidence" value="ECO:0007669"/>
    <property type="project" value="TreeGrafter"/>
</dbReference>
<dbReference type="GO" id="GO:0005886">
    <property type="term" value="C:plasma membrane"/>
    <property type="evidence" value="ECO:0007669"/>
    <property type="project" value="UniProtKB-SubCell"/>
</dbReference>
<evidence type="ECO:0000256" key="2">
    <source>
        <dbReference type="ARBA" id="ARBA00022475"/>
    </source>
</evidence>
<dbReference type="AlphaFoldDB" id="A0A4S2H120"/>
<organism evidence="7 8">
    <name type="scientific">Marinicauda algicola</name>
    <dbReference type="NCBI Taxonomy" id="2029849"/>
    <lineage>
        <taxon>Bacteria</taxon>
        <taxon>Pseudomonadati</taxon>
        <taxon>Pseudomonadota</taxon>
        <taxon>Alphaproteobacteria</taxon>
        <taxon>Maricaulales</taxon>
        <taxon>Maricaulaceae</taxon>
        <taxon>Marinicauda</taxon>
    </lineage>
</organism>
<evidence type="ECO:0000256" key="4">
    <source>
        <dbReference type="ARBA" id="ARBA00022989"/>
    </source>
</evidence>
<accession>A0A4S2H120</accession>
<evidence type="ECO:0000313" key="8">
    <source>
        <dbReference type="Proteomes" id="UP000308054"/>
    </source>
</evidence>
<keyword evidence="5 6" id="KW-0472">Membrane</keyword>
<gene>
    <name evidence="7" type="ORF">E5163_06855</name>
</gene>
<feature type="transmembrane region" description="Helical" evidence="6">
    <location>
        <begin position="41"/>
        <end position="61"/>
    </location>
</feature>
<proteinExistence type="predicted"/>
<evidence type="ECO:0000256" key="3">
    <source>
        <dbReference type="ARBA" id="ARBA00022692"/>
    </source>
</evidence>
<keyword evidence="4 6" id="KW-1133">Transmembrane helix</keyword>
<dbReference type="Proteomes" id="UP000308054">
    <property type="component" value="Unassembled WGS sequence"/>
</dbReference>
<sequence>MTLSSLALFAGAIFVLFMTPGPGNAAMIARTLDRGPAHGVAYGLGILTGDIFWLTLAITGLTAASAAFSGFSVLIKVAGSAVLIWFAWNAFQGFLEPKPAGAPVPAVTGRGLAATYAVGITMPLSNPKAIVFYLSFLPAFFDLSQVRLAHYMAMIAIMLAMFVLFAFAYVGLAHRARDWLMTKGFRRWADLATAIVMLAVALVLLLR</sequence>
<dbReference type="Pfam" id="PF01810">
    <property type="entry name" value="LysE"/>
    <property type="match status" value="1"/>
</dbReference>
<evidence type="ECO:0000313" key="7">
    <source>
        <dbReference type="EMBL" id="TGY88852.1"/>
    </source>
</evidence>
<keyword evidence="8" id="KW-1185">Reference proteome</keyword>
<dbReference type="PANTHER" id="PTHR30086:SF20">
    <property type="entry name" value="ARGININE EXPORTER PROTEIN ARGO-RELATED"/>
    <property type="match status" value="1"/>
</dbReference>
<feature type="transmembrane region" description="Helical" evidence="6">
    <location>
        <begin position="73"/>
        <end position="91"/>
    </location>
</feature>
<keyword evidence="3 6" id="KW-0812">Transmembrane</keyword>
<dbReference type="PANTHER" id="PTHR30086">
    <property type="entry name" value="ARGININE EXPORTER PROTEIN ARGO"/>
    <property type="match status" value="1"/>
</dbReference>
<dbReference type="RefSeq" id="WP_135995392.1">
    <property type="nucleotide sequence ID" value="NZ_CP071057.1"/>
</dbReference>
<feature type="transmembrane region" description="Helical" evidence="6">
    <location>
        <begin position="188"/>
        <end position="206"/>
    </location>
</feature>
<comment type="subcellular location">
    <subcellularLocation>
        <location evidence="1">Cell membrane</location>
        <topology evidence="1">Multi-pass membrane protein</topology>
    </subcellularLocation>
</comment>